<dbReference type="GeneID" id="30176422"/>
<evidence type="ECO:0000259" key="4">
    <source>
        <dbReference type="SMART" id="SM00822"/>
    </source>
</evidence>
<dbReference type="AlphaFoldDB" id="A0A1E3NPR8"/>
<dbReference type="GO" id="GO:0050664">
    <property type="term" value="F:oxidoreductase activity, acting on NAD(P)H, oxygen as acceptor"/>
    <property type="evidence" value="ECO:0007669"/>
    <property type="project" value="TreeGrafter"/>
</dbReference>
<sequence>MTEDKKTIIVTGASRGLGKCIVQNILDDYARAQVVLIARNGDQLQAFYDGLSTEDRQRVLIAPADVTDRGAVVAVLEQTLARFGQIDGVVCNAGVLEPVGHLDEADYDMAGMRRLFEVNFFSVVQLVNETLTRTGRGTVNLVFVSSGASTRGIDGWLAYGASKAALNALCKQLHDEMYPRVRSMSVAPGVVDTDMQRAIREQLRPQMSAESHRRFVELHSGGELLDGMVVGKVYARLAVDGPPATAAGQAVCGEYVRWNDPRLSVATSK</sequence>
<dbReference type="STRING" id="763406.A0A1E3NPR8"/>
<feature type="domain" description="Ketoreductase" evidence="4">
    <location>
        <begin position="6"/>
        <end position="194"/>
    </location>
</feature>
<dbReference type="OrthoDB" id="153074at2759"/>
<keyword evidence="2" id="KW-0521">NADP</keyword>
<dbReference type="PROSITE" id="PS00061">
    <property type="entry name" value="ADH_SHORT"/>
    <property type="match status" value="1"/>
</dbReference>
<dbReference type="EMBL" id="KV454002">
    <property type="protein sequence ID" value="ODQ48032.1"/>
    <property type="molecule type" value="Genomic_DNA"/>
</dbReference>
<keyword evidence="3" id="KW-0560">Oxidoreductase</keyword>
<dbReference type="PANTHER" id="PTHR43008:SF8">
    <property type="entry name" value="BENZIL REDUCTASE ((S)-BENZOIN FORMING) IRC24"/>
    <property type="match status" value="1"/>
</dbReference>
<dbReference type="Gene3D" id="3.40.50.720">
    <property type="entry name" value="NAD(P)-binding Rossmann-like Domain"/>
    <property type="match status" value="1"/>
</dbReference>
<proteinExistence type="inferred from homology"/>
<keyword evidence="6" id="KW-1185">Reference proteome</keyword>
<name>A0A1E3NPR8_9ASCO</name>
<dbReference type="PANTHER" id="PTHR43008">
    <property type="entry name" value="BENZIL REDUCTASE"/>
    <property type="match status" value="1"/>
</dbReference>
<comment type="similarity">
    <text evidence="1">Belongs to the short-chain dehydrogenases/reductases (SDR) family.</text>
</comment>
<dbReference type="Proteomes" id="UP000094455">
    <property type="component" value="Unassembled WGS sequence"/>
</dbReference>
<evidence type="ECO:0000313" key="5">
    <source>
        <dbReference type="EMBL" id="ODQ48032.1"/>
    </source>
</evidence>
<protein>
    <recommendedName>
        <fullName evidence="4">Ketoreductase domain-containing protein</fullName>
    </recommendedName>
</protein>
<organism evidence="5 6">
    <name type="scientific">Pichia membranifaciens NRRL Y-2026</name>
    <dbReference type="NCBI Taxonomy" id="763406"/>
    <lineage>
        <taxon>Eukaryota</taxon>
        <taxon>Fungi</taxon>
        <taxon>Dikarya</taxon>
        <taxon>Ascomycota</taxon>
        <taxon>Saccharomycotina</taxon>
        <taxon>Pichiomycetes</taxon>
        <taxon>Pichiales</taxon>
        <taxon>Pichiaceae</taxon>
        <taxon>Pichia</taxon>
    </lineage>
</organism>
<dbReference type="InterPro" id="IPR002347">
    <property type="entry name" value="SDR_fam"/>
</dbReference>
<evidence type="ECO:0000256" key="2">
    <source>
        <dbReference type="ARBA" id="ARBA00022857"/>
    </source>
</evidence>
<dbReference type="InterPro" id="IPR057326">
    <property type="entry name" value="KR_dom"/>
</dbReference>
<evidence type="ECO:0000256" key="1">
    <source>
        <dbReference type="ARBA" id="ARBA00006484"/>
    </source>
</evidence>
<dbReference type="InterPro" id="IPR020904">
    <property type="entry name" value="Sc_DH/Rdtase_CS"/>
</dbReference>
<accession>A0A1E3NPR8</accession>
<evidence type="ECO:0000313" key="6">
    <source>
        <dbReference type="Proteomes" id="UP000094455"/>
    </source>
</evidence>
<dbReference type="GO" id="GO:0016616">
    <property type="term" value="F:oxidoreductase activity, acting on the CH-OH group of donors, NAD or NADP as acceptor"/>
    <property type="evidence" value="ECO:0007669"/>
    <property type="project" value="UniProtKB-ARBA"/>
</dbReference>
<dbReference type="SMART" id="SM00822">
    <property type="entry name" value="PKS_KR"/>
    <property type="match status" value="1"/>
</dbReference>
<reference evidence="5 6" key="1">
    <citation type="journal article" date="2016" name="Proc. Natl. Acad. Sci. U.S.A.">
        <title>Comparative genomics of biotechnologically important yeasts.</title>
        <authorList>
            <person name="Riley R."/>
            <person name="Haridas S."/>
            <person name="Wolfe K.H."/>
            <person name="Lopes M.R."/>
            <person name="Hittinger C.T."/>
            <person name="Goeker M."/>
            <person name="Salamov A.A."/>
            <person name="Wisecaver J.H."/>
            <person name="Long T.M."/>
            <person name="Calvey C.H."/>
            <person name="Aerts A.L."/>
            <person name="Barry K.W."/>
            <person name="Choi C."/>
            <person name="Clum A."/>
            <person name="Coughlan A.Y."/>
            <person name="Deshpande S."/>
            <person name="Douglass A.P."/>
            <person name="Hanson S.J."/>
            <person name="Klenk H.-P."/>
            <person name="LaButti K.M."/>
            <person name="Lapidus A."/>
            <person name="Lindquist E.A."/>
            <person name="Lipzen A.M."/>
            <person name="Meier-Kolthoff J.P."/>
            <person name="Ohm R.A."/>
            <person name="Otillar R.P."/>
            <person name="Pangilinan J.L."/>
            <person name="Peng Y."/>
            <person name="Rokas A."/>
            <person name="Rosa C.A."/>
            <person name="Scheuner C."/>
            <person name="Sibirny A.A."/>
            <person name="Slot J.C."/>
            <person name="Stielow J.B."/>
            <person name="Sun H."/>
            <person name="Kurtzman C.P."/>
            <person name="Blackwell M."/>
            <person name="Grigoriev I.V."/>
            <person name="Jeffries T.W."/>
        </authorList>
    </citation>
    <scope>NUCLEOTIDE SEQUENCE [LARGE SCALE GENOMIC DNA]</scope>
    <source>
        <strain evidence="5 6">NRRL Y-2026</strain>
    </source>
</reference>
<dbReference type="RefSeq" id="XP_019019145.1">
    <property type="nucleotide sequence ID" value="XM_019159735.1"/>
</dbReference>
<dbReference type="InterPro" id="IPR036291">
    <property type="entry name" value="NAD(P)-bd_dom_sf"/>
</dbReference>
<dbReference type="PRINTS" id="PR00081">
    <property type="entry name" value="GDHRDH"/>
</dbReference>
<dbReference type="Pfam" id="PF00106">
    <property type="entry name" value="adh_short"/>
    <property type="match status" value="1"/>
</dbReference>
<evidence type="ECO:0000256" key="3">
    <source>
        <dbReference type="ARBA" id="ARBA00023002"/>
    </source>
</evidence>
<dbReference type="SUPFAM" id="SSF51735">
    <property type="entry name" value="NAD(P)-binding Rossmann-fold domains"/>
    <property type="match status" value="1"/>
</dbReference>
<gene>
    <name evidence="5" type="ORF">PICMEDRAFT_10959</name>
</gene>